<dbReference type="STRING" id="1802782.A2544_02375"/>
<evidence type="ECO:0000313" key="2">
    <source>
        <dbReference type="Proteomes" id="UP000176868"/>
    </source>
</evidence>
<accession>A0A1G2V7K9</accession>
<dbReference type="EMBL" id="MHWZ01000016">
    <property type="protein sequence ID" value="OHB17622.1"/>
    <property type="molecule type" value="Genomic_DNA"/>
</dbReference>
<organism evidence="1 2">
    <name type="scientific">Candidatus Zambryskibacteria bacterium RIFOXYD2_FULL_43_10</name>
    <dbReference type="NCBI Taxonomy" id="1802782"/>
    <lineage>
        <taxon>Bacteria</taxon>
        <taxon>Candidatus Zambryskiibacteriota</taxon>
    </lineage>
</organism>
<protein>
    <submittedName>
        <fullName evidence="1">Uncharacterized protein</fullName>
    </submittedName>
</protein>
<dbReference type="Pfam" id="PF12389">
    <property type="entry name" value="Peptidase_M73"/>
    <property type="match status" value="1"/>
</dbReference>
<evidence type="ECO:0000313" key="1">
    <source>
        <dbReference type="EMBL" id="OHB17622.1"/>
    </source>
</evidence>
<dbReference type="Proteomes" id="UP000176868">
    <property type="component" value="Unassembled WGS sequence"/>
</dbReference>
<reference evidence="1 2" key="1">
    <citation type="journal article" date="2016" name="Nat. Commun.">
        <title>Thousands of microbial genomes shed light on interconnected biogeochemical processes in an aquifer system.</title>
        <authorList>
            <person name="Anantharaman K."/>
            <person name="Brown C.T."/>
            <person name="Hug L.A."/>
            <person name="Sharon I."/>
            <person name="Castelle C.J."/>
            <person name="Probst A.J."/>
            <person name="Thomas B.C."/>
            <person name="Singh A."/>
            <person name="Wilkins M.J."/>
            <person name="Karaoz U."/>
            <person name="Brodie E.L."/>
            <person name="Williams K.H."/>
            <person name="Hubbard S.S."/>
            <person name="Banfield J.F."/>
        </authorList>
    </citation>
    <scope>NUCLEOTIDE SEQUENCE [LARGE SCALE GENOMIC DNA]</scope>
</reference>
<dbReference type="InterPro" id="IPR023833">
    <property type="entry name" value="Signal_pept_SipW-depend-type"/>
</dbReference>
<gene>
    <name evidence="1" type="ORF">A2544_02375</name>
</gene>
<name>A0A1G2V7K9_9BACT</name>
<dbReference type="InterPro" id="IPR022121">
    <property type="entry name" value="Peptidase_M73_camelysin"/>
</dbReference>
<dbReference type="NCBIfam" id="TIGR04088">
    <property type="entry name" value="cognate_SipW"/>
    <property type="match status" value="1"/>
</dbReference>
<sequence length="408" mass="43454">MRRIILGLITIIGAGAVIVSGATGAFFSDTETSTGNTFTAGAIDLKIDNDSYYNGNRCTSVGTPEAPEWEWVGQALFPVSGTSCNTSFPLSDLDDGLLFFNFTDLKPDDEGEDTISIHVQNDAWACMDLTLTSNDDKSSNEPELLVDTLDNPLDAWDGELAQNLQFFWWADDGDNVYETSEQDLSGGVKTLYNLATSTGAFSIVLADSQSNAWGLTVGTPLPANDTVYIAKAWCFGTLTTPGLAQDSFGNVGPQQRPNSVLCDGTALGNGTQTDGTELTLMFRTEQARHNEDFLCNPPEEESATLTVNKALLVSTGGIDVTDFTLHIVGPNGDQIVTDEIPVPNLPTGSYTVYEQITGNVAGKTFTVNFSGVCSNSPNVGTSSSFSLNLNDNITCVIQNDEIGDGFGS</sequence>
<dbReference type="AlphaFoldDB" id="A0A1G2V7K9"/>
<proteinExistence type="predicted"/>
<comment type="caution">
    <text evidence="1">The sequence shown here is derived from an EMBL/GenBank/DDBJ whole genome shotgun (WGS) entry which is preliminary data.</text>
</comment>